<evidence type="ECO:0000256" key="2">
    <source>
        <dbReference type="ARBA" id="ARBA00022806"/>
    </source>
</evidence>
<keyword evidence="6" id="KW-1185">Reference proteome</keyword>
<evidence type="ECO:0000259" key="3">
    <source>
        <dbReference type="PROSITE" id="PS51192"/>
    </source>
</evidence>
<dbReference type="CDD" id="cd18793">
    <property type="entry name" value="SF2_C_SNF"/>
    <property type="match status" value="1"/>
</dbReference>
<dbReference type="Gene3D" id="3.40.50.10810">
    <property type="entry name" value="Tandem AAA-ATPase domain"/>
    <property type="match status" value="1"/>
</dbReference>
<dbReference type="PROSITE" id="PS51192">
    <property type="entry name" value="HELICASE_ATP_BIND_1"/>
    <property type="match status" value="1"/>
</dbReference>
<dbReference type="GO" id="GO:0004386">
    <property type="term" value="F:helicase activity"/>
    <property type="evidence" value="ECO:0007669"/>
    <property type="project" value="UniProtKB-KW"/>
</dbReference>
<name>Q6LNT1_PHOPR</name>
<feature type="domain" description="Helicase ATP-binding" evidence="3">
    <location>
        <begin position="862"/>
        <end position="1019"/>
    </location>
</feature>
<dbReference type="PANTHER" id="PTHR10799">
    <property type="entry name" value="SNF2/RAD54 HELICASE FAMILY"/>
    <property type="match status" value="1"/>
</dbReference>
<dbReference type="InterPro" id="IPR000330">
    <property type="entry name" value="SNF2_N"/>
</dbReference>
<dbReference type="SMART" id="SM00490">
    <property type="entry name" value="HELICc"/>
    <property type="match status" value="1"/>
</dbReference>
<dbReference type="Gene3D" id="3.40.50.300">
    <property type="entry name" value="P-loop containing nucleotide triphosphate hydrolases"/>
    <property type="match status" value="1"/>
</dbReference>
<feature type="domain" description="Helicase C-terminal" evidence="4">
    <location>
        <begin position="1131"/>
        <end position="1298"/>
    </location>
</feature>
<evidence type="ECO:0008006" key="7">
    <source>
        <dbReference type="Google" id="ProtNLM"/>
    </source>
</evidence>
<gene>
    <name evidence="5" type="ordered locus">PBPRA2667</name>
</gene>
<dbReference type="STRING" id="298386.PBPRA2667"/>
<dbReference type="PROSITE" id="PS51194">
    <property type="entry name" value="HELICASE_CTER"/>
    <property type="match status" value="1"/>
</dbReference>
<dbReference type="InterPro" id="IPR049730">
    <property type="entry name" value="SNF2/RAD54-like_C"/>
</dbReference>
<evidence type="ECO:0000313" key="6">
    <source>
        <dbReference type="Proteomes" id="UP000000593"/>
    </source>
</evidence>
<dbReference type="RefSeq" id="WP_011219323.1">
    <property type="nucleotide sequence ID" value="NC_006370.1"/>
</dbReference>
<evidence type="ECO:0000256" key="1">
    <source>
        <dbReference type="ARBA" id="ARBA00022801"/>
    </source>
</evidence>
<evidence type="ECO:0000259" key="4">
    <source>
        <dbReference type="PROSITE" id="PS51194"/>
    </source>
</evidence>
<keyword evidence="2" id="KW-0347">Helicase</keyword>
<keyword evidence="2" id="KW-0067">ATP-binding</keyword>
<dbReference type="GO" id="GO:0005524">
    <property type="term" value="F:ATP binding"/>
    <property type="evidence" value="ECO:0007669"/>
    <property type="project" value="InterPro"/>
</dbReference>
<organism evidence="5 6">
    <name type="scientific">Photobacterium profundum (strain SS9)</name>
    <dbReference type="NCBI Taxonomy" id="298386"/>
    <lineage>
        <taxon>Bacteria</taxon>
        <taxon>Pseudomonadati</taxon>
        <taxon>Pseudomonadota</taxon>
        <taxon>Gammaproteobacteria</taxon>
        <taxon>Vibrionales</taxon>
        <taxon>Vibrionaceae</taxon>
        <taxon>Photobacterium</taxon>
    </lineage>
</organism>
<dbReference type="GO" id="GO:0016787">
    <property type="term" value="F:hydrolase activity"/>
    <property type="evidence" value="ECO:0007669"/>
    <property type="project" value="UniProtKB-KW"/>
</dbReference>
<protein>
    <recommendedName>
        <fullName evidence="7">Helicase</fullName>
    </recommendedName>
</protein>
<keyword evidence="2" id="KW-0547">Nucleotide-binding</keyword>
<dbReference type="HOGENOM" id="CLU_000315_21_7_6"/>
<dbReference type="eggNOG" id="COG0553">
    <property type="taxonomic scope" value="Bacteria"/>
</dbReference>
<dbReference type="SUPFAM" id="SSF52540">
    <property type="entry name" value="P-loop containing nucleoside triphosphate hydrolases"/>
    <property type="match status" value="2"/>
</dbReference>
<dbReference type="InterPro" id="IPR027417">
    <property type="entry name" value="P-loop_NTPase"/>
</dbReference>
<dbReference type="InterPro" id="IPR001650">
    <property type="entry name" value="Helicase_C-like"/>
</dbReference>
<proteinExistence type="predicted"/>
<dbReference type="KEGG" id="ppr:PBPRA2667"/>
<dbReference type="InterPro" id="IPR038718">
    <property type="entry name" value="SNF2-like_sf"/>
</dbReference>
<dbReference type="Proteomes" id="UP000000593">
    <property type="component" value="Chromosome 1"/>
</dbReference>
<dbReference type="SMART" id="SM00487">
    <property type="entry name" value="DEXDc"/>
    <property type="match status" value="1"/>
</dbReference>
<evidence type="ECO:0000313" key="5">
    <source>
        <dbReference type="EMBL" id="CAG21045.1"/>
    </source>
</evidence>
<dbReference type="EMBL" id="CR378671">
    <property type="protein sequence ID" value="CAG21045.1"/>
    <property type="molecule type" value="Genomic_DNA"/>
</dbReference>
<dbReference type="Pfam" id="PF00271">
    <property type="entry name" value="Helicase_C"/>
    <property type="match status" value="1"/>
</dbReference>
<accession>Q6LNT1</accession>
<sequence length="1298" mass="145589">MTASFSRLTPKQCDILLTLAFSIDQNTHSSLLAEHENSGSKSMKAVDLTSRLAGLMRVGLIEQDDSQSYELTISGLAHLIGYQVDEEFDIGRAIMALNFETSPWVEVLLVCLDFRWLLHNGMSEEASEIMRQLMINPLVWPMIDRLSTSVAESLLPETWFGHILNSPYPKWIMPAIDQLDLWEDDLIALDWRADLHWLEEGDASHSGAYNDVYNSKGVLADTLTLDVVSQFPWVKNAVGLSASKSVVATKYGVGSLIEVAAVALFDLPLAKARTEQLYTGLMNNTEAEFAPSWCEYLTLLTSDVAELEAYFSDLTYWSNTLVNDDIAWGRIYLDVLMACRLIDSDPEVQDRFITALTNDAVISRILTAKMPHLLAQRAVAGLKHILLLPEVSSFRQAMPVWEQWLNGLTQLAELPQSNQQGSQRLVWQLTPRYTHISAKIQKLGKKGWSKGRQVQLDDLHYKYPELMTNEDHELVAVINGQLNRSWGSWRAEVELNVSLLKVLVKSDNIIDEAGNSLTLYAEKPLVVLSAAEDRLALSSFPSQTSTLLYPKAGDALAFLDLSDQVSTFLAAVKNYPASLPLTACEQVESTLAQFSQLDWYSDINQQGTVTLGEWNTQPQVWLDWHDGVLGVSIEHQPLDSEQSGVALSYPSGQGAQWVPQGVTSPIWYRRNLKQEQSASLTLLKAIGLKANVKRQWRLLGDHALNMIQMLPNIKDVPIHWRAKSQQLSVVGTQDFRLEVEQQQDWFALEGKVEVDKDLELNLRTLLSHNRAGFIRLENEGITVMLSKTLQQQLRVLESLLNDDHQVDQRMAYPLQQLIATFSHQGDDGWKALVEQWREKPVLAAEILAPLRDYQKESVNWAAHLAHHGFGACLADDMGLGKTLQALTLIRHFGAQGASLVVAPKSVLLNWQQEALRFAPELTIIDVESASDRTAAIEQADANSIVLLSYGLLSRLETTLHEKQWQCAILDEAQQIKNPNAKRSKIAFGLQAKCRFTLSGTPIENHLLELWSLFSFLNPGLLGSRQQFKKKYGNAANSEEDMLRLRTLVSPFIMRRLKQKVLTELPSKTEITHTIELSKTERTAYEAIRKESVAVAKSGKGMVEVLACLTRLRQVCCDSRLVFSEMDQPSSKLNEALQLVKEAREGQHRILVFSQFVTLLKMFADQLEGDGINYSYLDGKSSSRQRKQAIDAFTSGKKEVFLISLKAGGTGLNLTEADTVIHLDPWWNPAVEDQASDRAYRMGQTKPVTVYRLVATNTIEEKIVLLHQSKRDLADKVLSGQDGNQSLSPELLLTLMDEE</sequence>
<dbReference type="InterPro" id="IPR014001">
    <property type="entry name" value="Helicase_ATP-bd"/>
</dbReference>
<reference evidence="6" key="1">
    <citation type="journal article" date="2005" name="Science">
        <title>Life at depth: Photobacterium profundum genome sequence and expression analysis.</title>
        <authorList>
            <person name="Vezzi A."/>
            <person name="Campanaro S."/>
            <person name="D'Angelo M."/>
            <person name="Simonato F."/>
            <person name="Vitulo N."/>
            <person name="Lauro F.M."/>
            <person name="Cestaro A."/>
            <person name="Malacrida G."/>
            <person name="Simionati B."/>
            <person name="Cannata N."/>
            <person name="Romualdi C."/>
            <person name="Bartlett D.H."/>
            <person name="Valle G."/>
        </authorList>
    </citation>
    <scope>NUCLEOTIDE SEQUENCE [LARGE SCALE GENOMIC DNA]</scope>
    <source>
        <strain evidence="6">ATCC BAA-1253 / SS9</strain>
    </source>
</reference>
<keyword evidence="1" id="KW-0378">Hydrolase</keyword>
<dbReference type="Pfam" id="PF00176">
    <property type="entry name" value="SNF2-rel_dom"/>
    <property type="match status" value="1"/>
</dbReference>